<evidence type="ECO:0000313" key="3">
    <source>
        <dbReference type="Proteomes" id="UP000007431"/>
    </source>
</evidence>
<dbReference type="RefSeq" id="XP_003029354.1">
    <property type="nucleotide sequence ID" value="XM_003029308.1"/>
</dbReference>
<protein>
    <recommendedName>
        <fullName evidence="4">Secreted protein</fullName>
    </recommendedName>
</protein>
<dbReference type="OrthoDB" id="10279371at2759"/>
<dbReference type="KEGG" id="scm:SCHCO_02511290"/>
<dbReference type="GeneID" id="9591174"/>
<feature type="signal peptide" evidence="1">
    <location>
        <begin position="1"/>
        <end position="18"/>
    </location>
</feature>
<feature type="chain" id="PRO_5003120820" description="Secreted protein" evidence="1">
    <location>
        <begin position="19"/>
        <end position="273"/>
    </location>
</feature>
<dbReference type="Proteomes" id="UP000007431">
    <property type="component" value="Unassembled WGS sequence"/>
</dbReference>
<keyword evidence="1" id="KW-0732">Signal</keyword>
<gene>
    <name evidence="2" type="ORF">SCHCODRAFT_236587</name>
</gene>
<organism evidence="3">
    <name type="scientific">Schizophyllum commune (strain H4-8 / FGSC 9210)</name>
    <name type="common">Split gill fungus</name>
    <dbReference type="NCBI Taxonomy" id="578458"/>
    <lineage>
        <taxon>Eukaryota</taxon>
        <taxon>Fungi</taxon>
        <taxon>Dikarya</taxon>
        <taxon>Basidiomycota</taxon>
        <taxon>Agaricomycotina</taxon>
        <taxon>Agaricomycetes</taxon>
        <taxon>Agaricomycetidae</taxon>
        <taxon>Agaricales</taxon>
        <taxon>Schizophyllaceae</taxon>
        <taxon>Schizophyllum</taxon>
    </lineage>
</organism>
<evidence type="ECO:0008006" key="4">
    <source>
        <dbReference type="Google" id="ProtNLM"/>
    </source>
</evidence>
<dbReference type="HOGENOM" id="CLU_1019984_0_0_1"/>
<proteinExistence type="predicted"/>
<name>D8QC15_SCHCM</name>
<dbReference type="VEuPathDB" id="FungiDB:SCHCODRAFT_02511290"/>
<dbReference type="EMBL" id="GL377309">
    <property type="protein sequence ID" value="EFI94451.1"/>
    <property type="molecule type" value="Genomic_DNA"/>
</dbReference>
<evidence type="ECO:0000313" key="2">
    <source>
        <dbReference type="EMBL" id="EFI94451.1"/>
    </source>
</evidence>
<dbReference type="AlphaFoldDB" id="D8QC15"/>
<keyword evidence="3" id="KW-1185">Reference proteome</keyword>
<sequence>MLILPSFFPFSVFSRACSLLVFSHNTPRKCDHGLVRTKRDPLPSCHPPVATVPWCSVPLPNKTRGRATEPGPMRSVRSCSGGTACHLNSRSTTPQYQKTEILACARVPVVRFVYTTPTTRKAASPLFQVEGAREMLSALYLSPTAYPSCCIKMCIADINGLTLARYPLFLVPASLVNLSCFRRGIPNCWSSTQRVAATDVQARLLIMSSQTLLPTSNCRPELRVRTGPTSSIWTADRGSLFSAFAPLKGQLQTFPWIFLPVATTYRFTRGGSW</sequence>
<reference evidence="2 3" key="1">
    <citation type="journal article" date="2010" name="Nat. Biotechnol.">
        <title>Genome sequence of the model mushroom Schizophyllum commune.</title>
        <authorList>
            <person name="Ohm R.A."/>
            <person name="de Jong J.F."/>
            <person name="Lugones L.G."/>
            <person name="Aerts A."/>
            <person name="Kothe E."/>
            <person name="Stajich J.E."/>
            <person name="de Vries R.P."/>
            <person name="Record E."/>
            <person name="Levasseur A."/>
            <person name="Baker S.E."/>
            <person name="Bartholomew K.A."/>
            <person name="Coutinho P.M."/>
            <person name="Erdmann S."/>
            <person name="Fowler T.J."/>
            <person name="Gathman A.C."/>
            <person name="Lombard V."/>
            <person name="Henrissat B."/>
            <person name="Knabe N."/>
            <person name="Kuees U."/>
            <person name="Lilly W.W."/>
            <person name="Lindquist E."/>
            <person name="Lucas S."/>
            <person name="Magnuson J.K."/>
            <person name="Piumi F."/>
            <person name="Raudaskoski M."/>
            <person name="Salamov A."/>
            <person name="Schmutz J."/>
            <person name="Schwarze F.W.M.R."/>
            <person name="vanKuyk P.A."/>
            <person name="Horton J.S."/>
            <person name="Grigoriev I.V."/>
            <person name="Woesten H.A.B."/>
        </authorList>
    </citation>
    <scope>NUCLEOTIDE SEQUENCE [LARGE SCALE GENOMIC DNA]</scope>
    <source>
        <strain evidence="3">H4-8 / FGSC 9210</strain>
    </source>
</reference>
<dbReference type="InParanoid" id="D8QC15"/>
<evidence type="ECO:0000256" key="1">
    <source>
        <dbReference type="SAM" id="SignalP"/>
    </source>
</evidence>
<accession>D8QC15</accession>